<keyword evidence="5" id="KW-0812">Transmembrane</keyword>
<dbReference type="SUPFAM" id="SSF55785">
    <property type="entry name" value="PYP-like sensor domain (PAS domain)"/>
    <property type="match status" value="2"/>
</dbReference>
<comment type="catalytic activity">
    <reaction evidence="1">
        <text>ATP + protein L-histidine = ADP + protein N-phospho-L-histidine.</text>
        <dbReference type="EC" id="2.7.13.3"/>
    </reaction>
</comment>
<feature type="transmembrane region" description="Helical" evidence="5">
    <location>
        <begin position="267"/>
        <end position="285"/>
    </location>
</feature>
<evidence type="ECO:0000313" key="10">
    <source>
        <dbReference type="EMBL" id="ATX82995.1"/>
    </source>
</evidence>
<dbReference type="Proteomes" id="UP000231637">
    <property type="component" value="Chromosome"/>
</dbReference>
<evidence type="ECO:0000259" key="8">
    <source>
        <dbReference type="PROSITE" id="PS50112"/>
    </source>
</evidence>
<protein>
    <recommendedName>
        <fullName evidence="2">histidine kinase</fullName>
        <ecNumber evidence="2">2.7.13.3</ecNumber>
    </recommendedName>
</protein>
<dbReference type="InterPro" id="IPR003594">
    <property type="entry name" value="HATPase_dom"/>
</dbReference>
<dbReference type="KEGG" id="mfn:Ga0123462_2160"/>
<dbReference type="PRINTS" id="PR00344">
    <property type="entry name" value="BCTRLSENSOR"/>
</dbReference>
<name>A0A2K8L6N7_9PROT</name>
<dbReference type="PROSITE" id="PS50113">
    <property type="entry name" value="PAC"/>
    <property type="match status" value="2"/>
</dbReference>
<proteinExistence type="predicted"/>
<keyword evidence="5" id="KW-1133">Transmembrane helix</keyword>
<dbReference type="Gene3D" id="3.30.450.20">
    <property type="entry name" value="PAS domain"/>
    <property type="match status" value="2"/>
</dbReference>
<feature type="transmembrane region" description="Helical" evidence="5">
    <location>
        <begin position="228"/>
        <end position="247"/>
    </location>
</feature>
<evidence type="ECO:0000256" key="3">
    <source>
        <dbReference type="ARBA" id="ARBA00022553"/>
    </source>
</evidence>
<feature type="transmembrane region" description="Helical" evidence="5">
    <location>
        <begin position="72"/>
        <end position="93"/>
    </location>
</feature>
<dbReference type="InterPro" id="IPR004358">
    <property type="entry name" value="Sig_transdc_His_kin-like_C"/>
</dbReference>
<feature type="transmembrane region" description="Helical" evidence="5">
    <location>
        <begin position="166"/>
        <end position="185"/>
    </location>
</feature>
<organism evidence="10 11">
    <name type="scientific">Mariprofundus ferrinatatus</name>
    <dbReference type="NCBI Taxonomy" id="1921087"/>
    <lineage>
        <taxon>Bacteria</taxon>
        <taxon>Pseudomonadati</taxon>
        <taxon>Pseudomonadota</taxon>
        <taxon>Candidatius Mariprofundia</taxon>
        <taxon>Mariprofundales</taxon>
        <taxon>Mariprofundaceae</taxon>
        <taxon>Mariprofundus</taxon>
    </lineage>
</organism>
<dbReference type="SMART" id="SM00086">
    <property type="entry name" value="PAC"/>
    <property type="match status" value="2"/>
</dbReference>
<dbReference type="PROSITE" id="PS51257">
    <property type="entry name" value="PROKAR_LIPOPROTEIN"/>
    <property type="match status" value="1"/>
</dbReference>
<evidence type="ECO:0000313" key="11">
    <source>
        <dbReference type="Proteomes" id="UP000231637"/>
    </source>
</evidence>
<feature type="transmembrane region" description="Helical" evidence="5">
    <location>
        <begin position="197"/>
        <end position="216"/>
    </location>
</feature>
<evidence type="ECO:0000259" key="9">
    <source>
        <dbReference type="PROSITE" id="PS50113"/>
    </source>
</evidence>
<dbReference type="PANTHER" id="PTHR43065:SF42">
    <property type="entry name" value="TWO-COMPONENT SENSOR PPRA"/>
    <property type="match status" value="1"/>
</dbReference>
<dbReference type="CDD" id="cd00130">
    <property type="entry name" value="PAS"/>
    <property type="match status" value="2"/>
</dbReference>
<evidence type="ECO:0000259" key="7">
    <source>
        <dbReference type="PROSITE" id="PS50110"/>
    </source>
</evidence>
<feature type="domain" description="PAC" evidence="9">
    <location>
        <begin position="413"/>
        <end position="465"/>
    </location>
</feature>
<dbReference type="InterPro" id="IPR000700">
    <property type="entry name" value="PAS-assoc_C"/>
</dbReference>
<dbReference type="PANTHER" id="PTHR43065">
    <property type="entry name" value="SENSOR HISTIDINE KINASE"/>
    <property type="match status" value="1"/>
</dbReference>
<dbReference type="InterPro" id="IPR011006">
    <property type="entry name" value="CheY-like_superfamily"/>
</dbReference>
<dbReference type="InterPro" id="IPR013656">
    <property type="entry name" value="PAS_4"/>
</dbReference>
<keyword evidence="5" id="KW-0472">Membrane</keyword>
<gene>
    <name evidence="10" type="ORF">Ga0123462_2160</name>
</gene>
<dbReference type="SUPFAM" id="SSF55874">
    <property type="entry name" value="ATPase domain of HSP90 chaperone/DNA topoisomerase II/histidine kinase"/>
    <property type="match status" value="1"/>
</dbReference>
<evidence type="ECO:0000259" key="6">
    <source>
        <dbReference type="PROSITE" id="PS50109"/>
    </source>
</evidence>
<dbReference type="PROSITE" id="PS50109">
    <property type="entry name" value="HIS_KIN"/>
    <property type="match status" value="1"/>
</dbReference>
<feature type="domain" description="Histidine kinase" evidence="6">
    <location>
        <begin position="607"/>
        <end position="832"/>
    </location>
</feature>
<dbReference type="GO" id="GO:0000155">
    <property type="term" value="F:phosphorelay sensor kinase activity"/>
    <property type="evidence" value="ECO:0007669"/>
    <property type="project" value="InterPro"/>
</dbReference>
<feature type="transmembrane region" description="Helical" evidence="5">
    <location>
        <begin position="12"/>
        <end position="31"/>
    </location>
</feature>
<dbReference type="InterPro" id="IPR003661">
    <property type="entry name" value="HisK_dim/P_dom"/>
</dbReference>
<evidence type="ECO:0000256" key="2">
    <source>
        <dbReference type="ARBA" id="ARBA00012438"/>
    </source>
</evidence>
<dbReference type="InterPro" id="IPR036097">
    <property type="entry name" value="HisK_dim/P_sf"/>
</dbReference>
<dbReference type="EMBL" id="CP018800">
    <property type="protein sequence ID" value="ATX82995.1"/>
    <property type="molecule type" value="Genomic_DNA"/>
</dbReference>
<feature type="transmembrane region" description="Helical" evidence="5">
    <location>
        <begin position="105"/>
        <end position="122"/>
    </location>
</feature>
<dbReference type="Gene3D" id="3.40.50.2300">
    <property type="match status" value="1"/>
</dbReference>
<feature type="transmembrane region" description="Helical" evidence="5">
    <location>
        <begin position="134"/>
        <end position="154"/>
    </location>
</feature>
<dbReference type="InterPro" id="IPR001610">
    <property type="entry name" value="PAC"/>
</dbReference>
<dbReference type="RefSeq" id="WP_100266281.1">
    <property type="nucleotide sequence ID" value="NZ_CP018800.1"/>
</dbReference>
<feature type="modified residue" description="4-aspartylphosphate" evidence="4">
    <location>
        <position position="904"/>
    </location>
</feature>
<dbReference type="CDD" id="cd00082">
    <property type="entry name" value="HisKA"/>
    <property type="match status" value="1"/>
</dbReference>
<dbReference type="AlphaFoldDB" id="A0A2K8L6N7"/>
<dbReference type="InterPro" id="IPR001789">
    <property type="entry name" value="Sig_transdc_resp-reg_receiver"/>
</dbReference>
<dbReference type="SMART" id="SM00387">
    <property type="entry name" value="HATPase_c"/>
    <property type="match status" value="1"/>
</dbReference>
<feature type="domain" description="PAS" evidence="8">
    <location>
        <begin position="469"/>
        <end position="514"/>
    </location>
</feature>
<feature type="domain" description="Response regulatory" evidence="7">
    <location>
        <begin position="853"/>
        <end position="969"/>
    </location>
</feature>
<dbReference type="InterPro" id="IPR005467">
    <property type="entry name" value="His_kinase_dom"/>
</dbReference>
<dbReference type="Gene3D" id="3.30.565.10">
    <property type="entry name" value="Histidine kinase-like ATPase, C-terminal domain"/>
    <property type="match status" value="1"/>
</dbReference>
<dbReference type="SMART" id="SM00091">
    <property type="entry name" value="PAS"/>
    <property type="match status" value="2"/>
</dbReference>
<dbReference type="EC" id="2.7.13.3" evidence="2"/>
<feature type="transmembrane region" description="Helical" evidence="5">
    <location>
        <begin position="43"/>
        <end position="60"/>
    </location>
</feature>
<dbReference type="Pfam" id="PF02518">
    <property type="entry name" value="HATPase_c"/>
    <property type="match status" value="1"/>
</dbReference>
<dbReference type="NCBIfam" id="TIGR00229">
    <property type="entry name" value="sensory_box"/>
    <property type="match status" value="2"/>
</dbReference>
<evidence type="ECO:0000256" key="1">
    <source>
        <dbReference type="ARBA" id="ARBA00000085"/>
    </source>
</evidence>
<feature type="domain" description="PAC" evidence="9">
    <location>
        <begin position="540"/>
        <end position="594"/>
    </location>
</feature>
<dbReference type="SMART" id="SM00448">
    <property type="entry name" value="REC"/>
    <property type="match status" value="1"/>
</dbReference>
<reference evidence="10 11" key="1">
    <citation type="submission" date="2016-12" db="EMBL/GenBank/DDBJ databases">
        <title>Isolation and genomic insights into novel planktonic Zetaproteobacteria from stratified waters of the Chesapeake Bay.</title>
        <authorList>
            <person name="McAllister S.M."/>
            <person name="Kato S."/>
            <person name="Chan C.S."/>
            <person name="Chiu B.K."/>
            <person name="Field E.K."/>
        </authorList>
    </citation>
    <scope>NUCLEOTIDE SEQUENCE [LARGE SCALE GENOMIC DNA]</scope>
    <source>
        <strain evidence="10 11">CP-8</strain>
    </source>
</reference>
<dbReference type="InterPro" id="IPR036890">
    <property type="entry name" value="HATPase_C_sf"/>
</dbReference>
<keyword evidence="11" id="KW-1185">Reference proteome</keyword>
<dbReference type="PROSITE" id="PS50112">
    <property type="entry name" value="PAS"/>
    <property type="match status" value="2"/>
</dbReference>
<dbReference type="InterPro" id="IPR000014">
    <property type="entry name" value="PAS"/>
</dbReference>
<dbReference type="GO" id="GO:0005524">
    <property type="term" value="F:ATP binding"/>
    <property type="evidence" value="ECO:0007669"/>
    <property type="project" value="UniProtKB-KW"/>
</dbReference>
<dbReference type="Gene3D" id="1.10.287.130">
    <property type="match status" value="1"/>
</dbReference>
<keyword evidence="3 4" id="KW-0597">Phosphoprotein</keyword>
<dbReference type="OrthoDB" id="1931120at2"/>
<sequence length="970" mass="107718">MKTFPRSSNIYVALFAGIACTLIGTIGIRLAHDPVWIRIFDNLHWTASTSAAAVVAWLVFKRAEPDDAKGLFWIALGLSGYAVGQIFWDIQAATGYTNFPAPSDIFYLLLGPLVAVGLFREIASYTTPAQRKTIWLDTATLTVVLLTLVLALYLPKRGETDWLSMLVLVAYPTTLLTAAITALTMLPTLRLRINTSLLLFISGLVATGMSWMHWNFLALDGIAIDGSWFNPSFSAAVLLIAVALARWKVEVNPAPEWDRVCESALRLLPLITVVIASVSVVLSHTLADLPYFVQVVADTGAVVVVVLSMIRQGTLMKERDELVALQKALIESQGQLVKEQGQLKTLLSTIPDLVWLKDADGVYLSCNRSFEKLYGCSEHEIVGKSDYDFVSSEQADSFRQHDLAAMETKGSRINEEWLTFADDSYRGLFETIKTPMYDNHGSLIGVLGIARNITERKQAQDEILAQQQELSRLSQALQQAGECIIITSPDAEIEYVNPAFSEITGYTYDEVMGRKTSLLKSNQQDASFYRELWQTITAGRKWEGNLINRRKDGSFFPAMISIAPVFNDEREIAHYVAIIKDVTELKQLEQQLVQIQKMEAVGTLVGGIAHDFNNMLAAVQGNLYVAKKAIDDKLTIAEKLENIETLVGHAAGVVRQLLSFAKRDITEAEVINLNRLIEEGFSLARSTIPENIQHKLQICEEQLNIEVDPVQLQQVMINLSNNARDALEGADQPLIEWRLEHYVADEPFMNIHPDINSRELAKISVSDNGSGIERERLGSIFDPFYTTKEEGKGTGLGLAISFSTVQRFGGVIEVDSMPGRGTTFEVYLPLSQSSQIEPAAETEPVLASGNQEGILLVDDEEHVRSTTAEVLRDLGYRVFEAGDGEQALALYQEHADEIDLLLSDVIMPKMGGPELVEAIRRIDPEIPVILASGYDQDNSASRKRVIENCRFLTKPYSFERLGNYIQQMLS</sequence>
<accession>A0A2K8L6N7</accession>
<dbReference type="Pfam" id="PF00072">
    <property type="entry name" value="Response_reg"/>
    <property type="match status" value="1"/>
</dbReference>
<dbReference type="InterPro" id="IPR035965">
    <property type="entry name" value="PAS-like_dom_sf"/>
</dbReference>
<dbReference type="Pfam" id="PF13426">
    <property type="entry name" value="PAS_9"/>
    <property type="match status" value="1"/>
</dbReference>
<dbReference type="PROSITE" id="PS50110">
    <property type="entry name" value="RESPONSE_REGULATORY"/>
    <property type="match status" value="1"/>
</dbReference>
<dbReference type="SUPFAM" id="SSF52172">
    <property type="entry name" value="CheY-like"/>
    <property type="match status" value="1"/>
</dbReference>
<feature type="domain" description="PAS" evidence="8">
    <location>
        <begin position="339"/>
        <end position="409"/>
    </location>
</feature>
<dbReference type="SUPFAM" id="SSF47384">
    <property type="entry name" value="Homodimeric domain of signal transducing histidine kinase"/>
    <property type="match status" value="1"/>
</dbReference>
<evidence type="ECO:0000256" key="5">
    <source>
        <dbReference type="SAM" id="Phobius"/>
    </source>
</evidence>
<dbReference type="Pfam" id="PF08448">
    <property type="entry name" value="PAS_4"/>
    <property type="match status" value="1"/>
</dbReference>
<evidence type="ECO:0000256" key="4">
    <source>
        <dbReference type="PROSITE-ProRule" id="PRU00169"/>
    </source>
</evidence>